<evidence type="ECO:0000256" key="3">
    <source>
        <dbReference type="ARBA" id="ARBA00023237"/>
    </source>
</evidence>
<accession>A0A161Y9F7</accession>
<gene>
    <name evidence="4" type="ORF">N476_09730</name>
</gene>
<keyword evidence="3" id="KW-0998">Cell outer membrane</keyword>
<comment type="caution">
    <text evidence="4">The sequence shown here is derived from an EMBL/GenBank/DDBJ whole genome shotgun (WGS) entry which is preliminary data.</text>
</comment>
<dbReference type="EMBL" id="AUXZ01000060">
    <property type="protein sequence ID" value="KZN52703.1"/>
    <property type="molecule type" value="Genomic_DNA"/>
</dbReference>
<dbReference type="InterPro" id="IPR036942">
    <property type="entry name" value="Beta-barrel_TonB_sf"/>
</dbReference>
<dbReference type="PATRIC" id="fig|1365251.3.peg.877"/>
<dbReference type="GO" id="GO:0009279">
    <property type="term" value="C:cell outer membrane"/>
    <property type="evidence" value="ECO:0007669"/>
    <property type="project" value="UniProtKB-SubCell"/>
</dbReference>
<keyword evidence="2" id="KW-0472">Membrane</keyword>
<dbReference type="Proteomes" id="UP000076503">
    <property type="component" value="Unassembled WGS sequence"/>
</dbReference>
<dbReference type="RefSeq" id="WP_063360542.1">
    <property type="nucleotide sequence ID" value="NZ_AUXZ01000060.1"/>
</dbReference>
<name>A0A161Y9F7_9GAMM</name>
<sequence length="152" mass="17856">MHSKEEIDFAQWHLSAAYLIPLEQGTLLEFVSSVGRMTYDYSREYKETVVENNQSDRHSTYYGEHRHIENKDHTNTFGLEANYHITLLDNLKASAGLGYQHISDADDKHELVYKLELAYDFTNDFTNDFTISAAYRNVDVFENYFVTVRYNF</sequence>
<organism evidence="4 5">
    <name type="scientific">Pseudoalteromonas luteoviolacea H33</name>
    <dbReference type="NCBI Taxonomy" id="1365251"/>
    <lineage>
        <taxon>Bacteria</taxon>
        <taxon>Pseudomonadati</taxon>
        <taxon>Pseudomonadota</taxon>
        <taxon>Gammaproteobacteria</taxon>
        <taxon>Alteromonadales</taxon>
        <taxon>Pseudoalteromonadaceae</taxon>
        <taxon>Pseudoalteromonas</taxon>
    </lineage>
</organism>
<comment type="subcellular location">
    <subcellularLocation>
        <location evidence="1">Cell outer membrane</location>
    </subcellularLocation>
</comment>
<evidence type="ECO:0000256" key="2">
    <source>
        <dbReference type="ARBA" id="ARBA00023136"/>
    </source>
</evidence>
<dbReference type="SUPFAM" id="SSF56935">
    <property type="entry name" value="Porins"/>
    <property type="match status" value="1"/>
</dbReference>
<evidence type="ECO:0000256" key="1">
    <source>
        <dbReference type="ARBA" id="ARBA00004442"/>
    </source>
</evidence>
<dbReference type="Gene3D" id="2.40.170.20">
    <property type="entry name" value="TonB-dependent receptor, beta-barrel domain"/>
    <property type="match status" value="1"/>
</dbReference>
<dbReference type="AlphaFoldDB" id="A0A161Y9F7"/>
<dbReference type="OrthoDB" id="6315329at2"/>
<reference evidence="4 5" key="1">
    <citation type="submission" date="2013-07" db="EMBL/GenBank/DDBJ databases">
        <title>Comparative Genomic and Metabolomic Analysis of Twelve Strains of Pseudoalteromonas luteoviolacea.</title>
        <authorList>
            <person name="Vynne N.G."/>
            <person name="Mansson M."/>
            <person name="Gram L."/>
        </authorList>
    </citation>
    <scope>NUCLEOTIDE SEQUENCE [LARGE SCALE GENOMIC DNA]</scope>
    <source>
        <strain evidence="4 5">H33</strain>
    </source>
</reference>
<evidence type="ECO:0000313" key="5">
    <source>
        <dbReference type="Proteomes" id="UP000076503"/>
    </source>
</evidence>
<proteinExistence type="predicted"/>
<protein>
    <submittedName>
        <fullName evidence="4">Uncharacterized protein</fullName>
    </submittedName>
</protein>
<evidence type="ECO:0000313" key="4">
    <source>
        <dbReference type="EMBL" id="KZN52703.1"/>
    </source>
</evidence>